<dbReference type="HAMAP" id="MF_00218">
    <property type="entry name" value="URO_D"/>
    <property type="match status" value="1"/>
</dbReference>
<evidence type="ECO:0000256" key="6">
    <source>
        <dbReference type="ARBA" id="ARBA00023244"/>
    </source>
</evidence>
<evidence type="ECO:0000256" key="3">
    <source>
        <dbReference type="ARBA" id="ARBA00012288"/>
    </source>
</evidence>
<dbReference type="EMBL" id="JABFDB010000006">
    <property type="protein sequence ID" value="NYZ20238.1"/>
    <property type="molecule type" value="Genomic_DNA"/>
</dbReference>
<dbReference type="PANTHER" id="PTHR21091:SF169">
    <property type="entry name" value="UROPORPHYRINOGEN DECARBOXYLASE"/>
    <property type="match status" value="1"/>
</dbReference>
<comment type="subcellular location">
    <subcellularLocation>
        <location evidence="7">Cytoplasm</location>
    </subcellularLocation>
</comment>
<organism evidence="9 10">
    <name type="scientific">Azospirillum oleiclasticum</name>
    <dbReference type="NCBI Taxonomy" id="2735135"/>
    <lineage>
        <taxon>Bacteria</taxon>
        <taxon>Pseudomonadati</taxon>
        <taxon>Pseudomonadota</taxon>
        <taxon>Alphaproteobacteria</taxon>
        <taxon>Rhodospirillales</taxon>
        <taxon>Azospirillaceae</taxon>
        <taxon>Azospirillum</taxon>
    </lineage>
</organism>
<feature type="binding site" evidence="7">
    <location>
        <position position="76"/>
    </location>
    <ligand>
        <name>substrate</name>
    </ligand>
</feature>
<keyword evidence="10" id="KW-1185">Reference proteome</keyword>
<comment type="function">
    <text evidence="7">Catalyzes the decarboxylation of four acetate groups of uroporphyrinogen-III to yield coproporphyrinogen-III.</text>
</comment>
<keyword evidence="4 7" id="KW-0210">Decarboxylase</keyword>
<feature type="binding site" evidence="7">
    <location>
        <position position="207"/>
    </location>
    <ligand>
        <name>substrate</name>
    </ligand>
</feature>
<sequence>MTDRQKPFLDALAGNAQQRPPFWLMRQAGRYLPEYRAVRAQAGGFLDLCYNPELATEVTLQPLRRYRMDAAILFSDILVVPHALGQALTFQEGEGPKLDPVRSAAELSRLRRDGFHERLQPVYEAVRRIRGAIPEDTALIGFAGAPWTVACYMVEGGGSKEFAQVKGWAYRDPAGFGALIDLLVDVTADYLAAQVDAGAETVQLFDSWAGVLPPGPFRRWVLEPTRRIVARFKALHPTVPVIGFPRGAGLQYDIYASESGVDAIGLDTTVPPVWAARTLQTRLPVQGNLDPIHLVTGGEALRDAALEILEVFGGRPFIFNLGHGVVPQTPPEHVAELAHLLRAWPEIV</sequence>
<dbReference type="NCBIfam" id="TIGR01464">
    <property type="entry name" value="hemE"/>
    <property type="match status" value="1"/>
</dbReference>
<comment type="similarity">
    <text evidence="2 7">Belongs to the uroporphyrinogen decarboxylase family.</text>
</comment>
<proteinExistence type="inferred from homology"/>
<dbReference type="InterPro" id="IPR038071">
    <property type="entry name" value="UROD/MetE-like_sf"/>
</dbReference>
<protein>
    <recommendedName>
        <fullName evidence="3 7">Uroporphyrinogen decarboxylase</fullName>
        <shortName evidence="7">UPD</shortName>
        <shortName evidence="7">URO-D</shortName>
        <ecNumber evidence="3 7">4.1.1.37</ecNumber>
    </recommendedName>
</protein>
<feature type="binding site" evidence="7">
    <location>
        <position position="152"/>
    </location>
    <ligand>
        <name>substrate</name>
    </ligand>
</feature>
<reference evidence="9 10" key="1">
    <citation type="submission" date="2020-05" db="EMBL/GenBank/DDBJ databases">
        <title>Azospirillum oleiclasticum sp. nov, a nitrogen-fixing and heavy crude oil-emulsifying bacterium isolated from the crude oil of Yumen Oilfield.</title>
        <authorList>
            <person name="Wu D."/>
            <person name="Cai M."/>
            <person name="Zhang X."/>
        </authorList>
    </citation>
    <scope>NUCLEOTIDE SEQUENCE [LARGE SCALE GENOMIC DNA]</scope>
    <source>
        <strain evidence="9 10">ROY-1-1-2</strain>
    </source>
</reference>
<feature type="site" description="Transition state stabilizer" evidence="7">
    <location>
        <position position="76"/>
    </location>
</feature>
<evidence type="ECO:0000256" key="5">
    <source>
        <dbReference type="ARBA" id="ARBA00023239"/>
    </source>
</evidence>
<evidence type="ECO:0000313" key="10">
    <source>
        <dbReference type="Proteomes" id="UP000584642"/>
    </source>
</evidence>
<evidence type="ECO:0000313" key="9">
    <source>
        <dbReference type="EMBL" id="NYZ20238.1"/>
    </source>
</evidence>
<feature type="binding site" evidence="7">
    <location>
        <begin position="26"/>
        <end position="30"/>
    </location>
    <ligand>
        <name>substrate</name>
    </ligand>
</feature>
<dbReference type="PANTHER" id="PTHR21091">
    <property type="entry name" value="METHYLTETRAHYDROFOLATE:HOMOCYSTEINE METHYLTRANSFERASE RELATED"/>
    <property type="match status" value="1"/>
</dbReference>
<feature type="domain" description="Uroporphyrinogen decarboxylase (URO-D)" evidence="8">
    <location>
        <begin position="140"/>
        <end position="156"/>
    </location>
</feature>
<keyword evidence="6 7" id="KW-0627">Porphyrin biosynthesis</keyword>
<name>A0ABX2TAR2_9PROT</name>
<dbReference type="Proteomes" id="UP000584642">
    <property type="component" value="Unassembled WGS sequence"/>
</dbReference>
<dbReference type="GO" id="GO:0004853">
    <property type="term" value="F:uroporphyrinogen decarboxylase activity"/>
    <property type="evidence" value="ECO:0007669"/>
    <property type="project" value="UniProtKB-EC"/>
</dbReference>
<dbReference type="InterPro" id="IPR006361">
    <property type="entry name" value="Uroporphyrinogen_deCO2ase_HemE"/>
</dbReference>
<comment type="pathway">
    <text evidence="1 7">Porphyrin-containing compound metabolism; protoporphyrin-IX biosynthesis; coproporphyrinogen-III from 5-aminolevulinate: step 4/4.</text>
</comment>
<gene>
    <name evidence="7" type="primary">hemE</name>
    <name evidence="9" type="ORF">HND93_10985</name>
</gene>
<keyword evidence="5 7" id="KW-0456">Lyase</keyword>
<accession>A0ABX2TAR2</accession>
<evidence type="ECO:0000256" key="1">
    <source>
        <dbReference type="ARBA" id="ARBA00004804"/>
    </source>
</evidence>
<dbReference type="SUPFAM" id="SSF51726">
    <property type="entry name" value="UROD/MetE-like"/>
    <property type="match status" value="1"/>
</dbReference>
<evidence type="ECO:0000256" key="7">
    <source>
        <dbReference type="HAMAP-Rule" id="MF_00218"/>
    </source>
</evidence>
<dbReference type="RefSeq" id="WP_180282002.1">
    <property type="nucleotide sequence ID" value="NZ_JABFDB010000006.1"/>
</dbReference>
<comment type="caution">
    <text evidence="7">Lacks conserved residue(s) required for the propagation of feature annotation.</text>
</comment>
<dbReference type="Gene3D" id="3.20.20.210">
    <property type="match status" value="1"/>
</dbReference>
<dbReference type="EC" id="4.1.1.37" evidence="3 7"/>
<evidence type="ECO:0000256" key="4">
    <source>
        <dbReference type="ARBA" id="ARBA00022793"/>
    </source>
</evidence>
<dbReference type="CDD" id="cd00717">
    <property type="entry name" value="URO-D"/>
    <property type="match status" value="1"/>
</dbReference>
<comment type="subunit">
    <text evidence="7">Homodimer.</text>
</comment>
<evidence type="ECO:0000259" key="8">
    <source>
        <dbReference type="PROSITE" id="PS00907"/>
    </source>
</evidence>
<comment type="caution">
    <text evidence="9">The sequence shown here is derived from an EMBL/GenBank/DDBJ whole genome shotgun (WGS) entry which is preliminary data.</text>
</comment>
<dbReference type="InterPro" id="IPR000257">
    <property type="entry name" value="Uroporphyrinogen_deCOase"/>
</dbReference>
<keyword evidence="7" id="KW-0963">Cytoplasm</keyword>
<dbReference type="PROSITE" id="PS00907">
    <property type="entry name" value="UROD_2"/>
    <property type="match status" value="1"/>
</dbReference>
<feature type="binding site" evidence="7">
    <location>
        <position position="323"/>
    </location>
    <ligand>
        <name>substrate</name>
    </ligand>
</feature>
<comment type="catalytic activity">
    <reaction evidence="7">
        <text>uroporphyrinogen III + 4 H(+) = coproporphyrinogen III + 4 CO2</text>
        <dbReference type="Rhea" id="RHEA:19865"/>
        <dbReference type="ChEBI" id="CHEBI:15378"/>
        <dbReference type="ChEBI" id="CHEBI:16526"/>
        <dbReference type="ChEBI" id="CHEBI:57308"/>
        <dbReference type="ChEBI" id="CHEBI:57309"/>
        <dbReference type="EC" id="4.1.1.37"/>
    </reaction>
</comment>
<evidence type="ECO:0000256" key="2">
    <source>
        <dbReference type="ARBA" id="ARBA00009935"/>
    </source>
</evidence>
<dbReference type="Pfam" id="PF01208">
    <property type="entry name" value="URO-D"/>
    <property type="match status" value="1"/>
</dbReference>